<dbReference type="PROSITE" id="PS01186">
    <property type="entry name" value="EGF_2"/>
    <property type="match status" value="2"/>
</dbReference>
<protein>
    <recommendedName>
        <fullName evidence="6">EGF-like domain-containing protein</fullName>
    </recommendedName>
</protein>
<reference evidence="7" key="1">
    <citation type="journal article" date="2020" name="bioRxiv">
        <title>Comparative genomics of Chlamydomonas.</title>
        <authorList>
            <person name="Craig R.J."/>
            <person name="Hasan A.R."/>
            <person name="Ness R.W."/>
            <person name="Keightley P.D."/>
        </authorList>
    </citation>
    <scope>NUCLEOTIDE SEQUENCE</scope>
    <source>
        <strain evidence="7">CCAP 11/70</strain>
    </source>
</reference>
<dbReference type="InterPro" id="IPR004263">
    <property type="entry name" value="Exostosin"/>
</dbReference>
<dbReference type="PROSITE" id="PS50026">
    <property type="entry name" value="EGF_3"/>
    <property type="match status" value="2"/>
</dbReference>
<comment type="caution">
    <text evidence="4">Lacks conserved residue(s) required for the propagation of feature annotation.</text>
</comment>
<comment type="similarity">
    <text evidence="2">Belongs to the glycosyltransferase 47 family.</text>
</comment>
<dbReference type="GO" id="GO:0000139">
    <property type="term" value="C:Golgi membrane"/>
    <property type="evidence" value="ECO:0007669"/>
    <property type="project" value="UniProtKB-SubCell"/>
</dbReference>
<sequence>MPGTIALALPLSALLLAVLLSASGRRLLEPGRGSGGVVQGRKPCAPGCSDRGNCNYETGRCECPWGWRGEACEVDSMRVCRQTPDDPGSCGLISPKNCECHRQCFRLYCRRGTDVAKCSNQVAYELLESPCFLYGPTELGTAGTRARPQNSSEFPEHPERETVWYQQIPELYGMSEYKDEFILKDPERLYKSPYHRPWISWHQADNEAKSLSSCPTRCSNGRGYCIKWAHMNEPACLCRKGWTGLVCAKRDDEGACWMSPTCGGVGTCTGSGFCKCPDGRWGWGCHRTTAFLPADPQGPLPDARHVAGQMRIYMYDLPWYEAFPHELEEGRYHRDPMYTAYEYFLSFFLSDTTVRTENPYEANLFFVPALNYFYSENVNPAGFHAADVVSYVRQTWPFWNRTGGTDHFMFFTGDRGACDVPRWMQDTIIKVVHFGMSHTGLNWTVIHNHDYACVQVKRDLVVPPLALGPLFPEASRALYEELVASGGRDPVRTKLLTFAGGIGDGEYSGGVRKAVWHHLTNRTAPSPDVVLVEGRTDAYEELFRTSKFCLAPYGHGWGIRLTQAMQRGCVPIIMQDHVYQPYEDFMPYEDFSVRISMAIIPHMVEILRSYTDEQVASMRLAMVKHFQAFIWGREHGGEAYEWTLVGLQRRALHQAARYLKAKREPETTQADAG</sequence>
<dbReference type="PANTHER" id="PTHR11062">
    <property type="entry name" value="EXOSTOSIN HEPARAN SULFATE GLYCOSYLTRANSFERASE -RELATED"/>
    <property type="match status" value="1"/>
</dbReference>
<dbReference type="InterPro" id="IPR040911">
    <property type="entry name" value="Exostosin_GT47"/>
</dbReference>
<keyword evidence="3" id="KW-0333">Golgi apparatus</keyword>
<feature type="domain" description="EGF-like" evidence="6">
    <location>
        <begin position="210"/>
        <end position="248"/>
    </location>
</feature>
<dbReference type="PANTHER" id="PTHR11062:SF376">
    <property type="entry name" value="EXOSTOSIN FAMILY PROTEIN"/>
    <property type="match status" value="1"/>
</dbReference>
<comment type="caution">
    <text evidence="7">The sequence shown here is derived from an EMBL/GenBank/DDBJ whole genome shotgun (WGS) entry which is preliminary data.</text>
</comment>
<feature type="disulfide bond" evidence="4">
    <location>
        <begin position="44"/>
        <end position="54"/>
    </location>
</feature>
<dbReference type="Pfam" id="PF03016">
    <property type="entry name" value="Exostosin_GT47"/>
    <property type="match status" value="1"/>
</dbReference>
<feature type="chain" id="PRO_5032482553" description="EGF-like domain-containing protein" evidence="5">
    <location>
        <begin position="25"/>
        <end position="673"/>
    </location>
</feature>
<keyword evidence="4" id="KW-0245">EGF-like domain</keyword>
<dbReference type="AlphaFoldDB" id="A0A835XHT9"/>
<organism evidence="7 8">
    <name type="scientific">Edaphochlamys debaryana</name>
    <dbReference type="NCBI Taxonomy" id="47281"/>
    <lineage>
        <taxon>Eukaryota</taxon>
        <taxon>Viridiplantae</taxon>
        <taxon>Chlorophyta</taxon>
        <taxon>core chlorophytes</taxon>
        <taxon>Chlorophyceae</taxon>
        <taxon>CS clade</taxon>
        <taxon>Chlamydomonadales</taxon>
        <taxon>Chlamydomonadales incertae sedis</taxon>
        <taxon>Edaphochlamys</taxon>
    </lineage>
</organism>
<evidence type="ECO:0000313" key="8">
    <source>
        <dbReference type="Proteomes" id="UP000612055"/>
    </source>
</evidence>
<gene>
    <name evidence="7" type="ORF">HYH03_017086</name>
</gene>
<dbReference type="SMART" id="SM00181">
    <property type="entry name" value="EGF"/>
    <property type="match status" value="3"/>
</dbReference>
<dbReference type="OrthoDB" id="1924787at2759"/>
<feature type="disulfide bond" evidence="4">
    <location>
        <begin position="238"/>
        <end position="247"/>
    </location>
</feature>
<feature type="domain" description="EGF-like" evidence="6">
    <location>
        <begin position="40"/>
        <end position="73"/>
    </location>
</feature>
<keyword evidence="5" id="KW-0732">Signal</keyword>
<keyword evidence="4" id="KW-1015">Disulfide bond</keyword>
<feature type="disulfide bond" evidence="4">
    <location>
        <begin position="63"/>
        <end position="72"/>
    </location>
</feature>
<evidence type="ECO:0000256" key="1">
    <source>
        <dbReference type="ARBA" id="ARBA00004323"/>
    </source>
</evidence>
<comment type="subcellular location">
    <subcellularLocation>
        <location evidence="1">Golgi apparatus membrane</location>
        <topology evidence="1">Single-pass type II membrane protein</topology>
    </subcellularLocation>
</comment>
<proteinExistence type="inferred from homology"/>
<dbReference type="GO" id="GO:0016757">
    <property type="term" value="F:glycosyltransferase activity"/>
    <property type="evidence" value="ECO:0007669"/>
    <property type="project" value="InterPro"/>
</dbReference>
<feature type="signal peptide" evidence="5">
    <location>
        <begin position="1"/>
        <end position="24"/>
    </location>
</feature>
<dbReference type="InterPro" id="IPR000742">
    <property type="entry name" value="EGF"/>
</dbReference>
<keyword evidence="8" id="KW-1185">Reference proteome</keyword>
<evidence type="ECO:0000256" key="2">
    <source>
        <dbReference type="ARBA" id="ARBA00010271"/>
    </source>
</evidence>
<evidence type="ECO:0000313" key="7">
    <source>
        <dbReference type="EMBL" id="KAG2484066.1"/>
    </source>
</evidence>
<evidence type="ECO:0000256" key="5">
    <source>
        <dbReference type="SAM" id="SignalP"/>
    </source>
</evidence>
<dbReference type="EMBL" id="JAEHOE010000158">
    <property type="protein sequence ID" value="KAG2484066.1"/>
    <property type="molecule type" value="Genomic_DNA"/>
</dbReference>
<accession>A0A835XHT9</accession>
<evidence type="ECO:0000256" key="3">
    <source>
        <dbReference type="ARBA" id="ARBA00023034"/>
    </source>
</evidence>
<dbReference type="PROSITE" id="PS00022">
    <property type="entry name" value="EGF_1"/>
    <property type="match status" value="3"/>
</dbReference>
<evidence type="ECO:0000256" key="4">
    <source>
        <dbReference type="PROSITE-ProRule" id="PRU00076"/>
    </source>
</evidence>
<name>A0A835XHT9_9CHLO</name>
<dbReference type="Proteomes" id="UP000612055">
    <property type="component" value="Unassembled WGS sequence"/>
</dbReference>
<evidence type="ECO:0000259" key="6">
    <source>
        <dbReference type="PROSITE" id="PS50026"/>
    </source>
</evidence>